<feature type="signal peptide" evidence="1">
    <location>
        <begin position="1"/>
        <end position="23"/>
    </location>
</feature>
<evidence type="ECO:0000313" key="3">
    <source>
        <dbReference type="Proteomes" id="UP000178449"/>
    </source>
</evidence>
<dbReference type="EMBL" id="MFNE01000040">
    <property type="protein sequence ID" value="OGG94289.1"/>
    <property type="molecule type" value="Genomic_DNA"/>
</dbReference>
<dbReference type="STRING" id="1817772.A2527_14615"/>
<comment type="caution">
    <text evidence="2">The sequence shown here is derived from an EMBL/GenBank/DDBJ whole genome shotgun (WGS) entry which is preliminary data.</text>
</comment>
<proteinExistence type="predicted"/>
<gene>
    <name evidence="2" type="ORF">A2527_14615</name>
</gene>
<dbReference type="Proteomes" id="UP000178449">
    <property type="component" value="Unassembled WGS sequence"/>
</dbReference>
<keyword evidence="1" id="KW-0732">Signal</keyword>
<dbReference type="AlphaFoldDB" id="A0A1F6G859"/>
<evidence type="ECO:0000256" key="1">
    <source>
        <dbReference type="SAM" id="SignalP"/>
    </source>
</evidence>
<evidence type="ECO:0000313" key="2">
    <source>
        <dbReference type="EMBL" id="OGG94289.1"/>
    </source>
</evidence>
<feature type="chain" id="PRO_5009524530" evidence="1">
    <location>
        <begin position="24"/>
        <end position="89"/>
    </location>
</feature>
<sequence>MRIWQGLAMAVILGAAWTAPANAIQKLSKQSDGSFVFRCEYKGSAYKVQVKDLGKGEYMVVSKGRGTTGFTGRVQAPNSEEAARHGCGE</sequence>
<organism evidence="2 3">
    <name type="scientific">Candidatus Lambdaproteobacteria bacterium RIFOXYD2_FULL_50_16</name>
    <dbReference type="NCBI Taxonomy" id="1817772"/>
    <lineage>
        <taxon>Bacteria</taxon>
        <taxon>Pseudomonadati</taxon>
        <taxon>Pseudomonadota</taxon>
        <taxon>Candidatus Lambdaproteobacteria</taxon>
    </lineage>
</organism>
<reference evidence="2 3" key="1">
    <citation type="journal article" date="2016" name="Nat. Commun.">
        <title>Thousands of microbial genomes shed light on interconnected biogeochemical processes in an aquifer system.</title>
        <authorList>
            <person name="Anantharaman K."/>
            <person name="Brown C.T."/>
            <person name="Hug L.A."/>
            <person name="Sharon I."/>
            <person name="Castelle C.J."/>
            <person name="Probst A.J."/>
            <person name="Thomas B.C."/>
            <person name="Singh A."/>
            <person name="Wilkins M.J."/>
            <person name="Karaoz U."/>
            <person name="Brodie E.L."/>
            <person name="Williams K.H."/>
            <person name="Hubbard S.S."/>
            <person name="Banfield J.F."/>
        </authorList>
    </citation>
    <scope>NUCLEOTIDE SEQUENCE [LARGE SCALE GENOMIC DNA]</scope>
</reference>
<accession>A0A1F6G859</accession>
<name>A0A1F6G859_9PROT</name>
<protein>
    <submittedName>
        <fullName evidence="2">Uncharacterized protein</fullName>
    </submittedName>
</protein>